<dbReference type="InterPro" id="IPR042171">
    <property type="entry name" value="Acyl-CoA_hotdog"/>
</dbReference>
<evidence type="ECO:0000259" key="4">
    <source>
        <dbReference type="Pfam" id="PF20789"/>
    </source>
</evidence>
<feature type="domain" description="Acyl-CoA thioesterase-like C-terminal" evidence="4">
    <location>
        <begin position="207"/>
        <end position="351"/>
    </location>
</feature>
<dbReference type="GO" id="GO:0009062">
    <property type="term" value="P:fatty acid catabolic process"/>
    <property type="evidence" value="ECO:0007669"/>
    <property type="project" value="TreeGrafter"/>
</dbReference>
<dbReference type="InterPro" id="IPR049449">
    <property type="entry name" value="TesB_ACOT8-like_N"/>
</dbReference>
<dbReference type="Proteomes" id="UP000027361">
    <property type="component" value="Unassembled WGS sequence"/>
</dbReference>
<dbReference type="STRING" id="1037660.A0A066VGD0"/>
<keyword evidence="2" id="KW-0378">Hydrolase</keyword>
<dbReference type="Gene3D" id="2.40.160.210">
    <property type="entry name" value="Acyl-CoA thioesterase, double hotdog domain"/>
    <property type="match status" value="1"/>
</dbReference>
<feature type="domain" description="Acyl-CoA thioesterase-like N-terminal HotDog" evidence="3">
    <location>
        <begin position="51"/>
        <end position="134"/>
    </location>
</feature>
<dbReference type="AlphaFoldDB" id="A0A066VGD0"/>
<dbReference type="PANTHER" id="PTHR11066">
    <property type="entry name" value="ACYL-COA THIOESTERASE"/>
    <property type="match status" value="1"/>
</dbReference>
<dbReference type="Pfam" id="PF13622">
    <property type="entry name" value="4HBT_3"/>
    <property type="match status" value="1"/>
</dbReference>
<organism evidence="5 6">
    <name type="scientific">Tilletiaria anomala (strain ATCC 24038 / CBS 436.72 / UBC 951)</name>
    <dbReference type="NCBI Taxonomy" id="1037660"/>
    <lineage>
        <taxon>Eukaryota</taxon>
        <taxon>Fungi</taxon>
        <taxon>Dikarya</taxon>
        <taxon>Basidiomycota</taxon>
        <taxon>Ustilaginomycotina</taxon>
        <taxon>Exobasidiomycetes</taxon>
        <taxon>Georgefischeriales</taxon>
        <taxon>Tilletiariaceae</taxon>
        <taxon>Tilletiaria</taxon>
    </lineage>
</organism>
<dbReference type="PANTHER" id="PTHR11066:SF35">
    <property type="entry name" value="ACYL-COA THIOESTERASE II"/>
    <property type="match status" value="1"/>
</dbReference>
<evidence type="ECO:0000259" key="3">
    <source>
        <dbReference type="Pfam" id="PF13622"/>
    </source>
</evidence>
<comment type="similarity">
    <text evidence="1">Belongs to the C/M/P thioester hydrolase family.</text>
</comment>
<proteinExistence type="inferred from homology"/>
<dbReference type="CDD" id="cd03444">
    <property type="entry name" value="Thioesterase_II_repeat1"/>
    <property type="match status" value="1"/>
</dbReference>
<dbReference type="GeneID" id="25265330"/>
<accession>A0A066VGD0</accession>
<dbReference type="HOGENOM" id="CLU_064147_0_0_1"/>
<evidence type="ECO:0000313" key="6">
    <source>
        <dbReference type="Proteomes" id="UP000027361"/>
    </source>
</evidence>
<protein>
    <recommendedName>
        <fullName evidence="7">Thioesterase/thiol ester dehydrase-isomerase</fullName>
    </recommendedName>
</protein>
<dbReference type="GO" id="GO:0006637">
    <property type="term" value="P:acyl-CoA metabolic process"/>
    <property type="evidence" value="ECO:0007669"/>
    <property type="project" value="InterPro"/>
</dbReference>
<dbReference type="OMA" id="FFETRYC"/>
<dbReference type="OrthoDB" id="68328at2759"/>
<dbReference type="GO" id="GO:0047617">
    <property type="term" value="F:fatty acyl-CoA hydrolase activity"/>
    <property type="evidence" value="ECO:0007669"/>
    <property type="project" value="InterPro"/>
</dbReference>
<dbReference type="InterPro" id="IPR003703">
    <property type="entry name" value="Acyl_CoA_thio"/>
</dbReference>
<dbReference type="GO" id="GO:0005782">
    <property type="term" value="C:peroxisomal matrix"/>
    <property type="evidence" value="ECO:0007669"/>
    <property type="project" value="UniProtKB-SubCell"/>
</dbReference>
<name>A0A066VGD0_TILAU</name>
<dbReference type="RefSeq" id="XP_013240491.1">
    <property type="nucleotide sequence ID" value="XM_013385037.1"/>
</dbReference>
<dbReference type="Pfam" id="PF20789">
    <property type="entry name" value="4HBT_3C"/>
    <property type="match status" value="1"/>
</dbReference>
<dbReference type="SUPFAM" id="SSF54637">
    <property type="entry name" value="Thioesterase/thiol ester dehydrase-isomerase"/>
    <property type="match status" value="2"/>
</dbReference>
<gene>
    <name evidence="5" type="ORF">K437DRAFT_259646</name>
</gene>
<comment type="caution">
    <text evidence="5">The sequence shown here is derived from an EMBL/GenBank/DDBJ whole genome shotgun (WGS) entry which is preliminary data.</text>
</comment>
<evidence type="ECO:0008006" key="7">
    <source>
        <dbReference type="Google" id="ProtNLM"/>
    </source>
</evidence>
<dbReference type="InterPro" id="IPR049450">
    <property type="entry name" value="ACOT8-like_C"/>
</dbReference>
<evidence type="ECO:0000256" key="2">
    <source>
        <dbReference type="ARBA" id="ARBA00022801"/>
    </source>
</evidence>
<reference evidence="5 6" key="1">
    <citation type="submission" date="2014-05" db="EMBL/GenBank/DDBJ databases">
        <title>Draft genome sequence of a rare smut relative, Tilletiaria anomala UBC 951.</title>
        <authorList>
            <consortium name="DOE Joint Genome Institute"/>
            <person name="Toome M."/>
            <person name="Kuo A."/>
            <person name="Henrissat B."/>
            <person name="Lipzen A."/>
            <person name="Tritt A."/>
            <person name="Yoshinaga Y."/>
            <person name="Zane M."/>
            <person name="Barry K."/>
            <person name="Grigoriev I.V."/>
            <person name="Spatafora J.W."/>
            <person name="Aimea M.C."/>
        </authorList>
    </citation>
    <scope>NUCLEOTIDE SEQUENCE [LARGE SCALE GENOMIC DNA]</scope>
    <source>
        <strain evidence="5 6">UBC 951</strain>
    </source>
</reference>
<keyword evidence="6" id="KW-1185">Reference proteome</keyword>
<evidence type="ECO:0000313" key="5">
    <source>
        <dbReference type="EMBL" id="KDN37809.1"/>
    </source>
</evidence>
<dbReference type="InterPro" id="IPR029069">
    <property type="entry name" value="HotDog_dom_sf"/>
</dbReference>
<evidence type="ECO:0000256" key="1">
    <source>
        <dbReference type="ARBA" id="ARBA00006538"/>
    </source>
</evidence>
<dbReference type="EMBL" id="JMSN01000130">
    <property type="protein sequence ID" value="KDN37809.1"/>
    <property type="molecule type" value="Genomic_DNA"/>
</dbReference>
<dbReference type="InParanoid" id="A0A066VGD0"/>
<sequence length="368" mass="40757">MASSSAPAADALDIYKLTRLKRIASPCGGAGSDEWVFESVTQALELMGNPSKIAYGGCALALAVTAAFQSLEGKDYAIYSMSAQYLGPTAFSQAVRLYVRSLRDTRTFCTRFLLIKQQQTNGRWRPTLSATCDFVAPQEADSVQTLLRFSVKPEHPNAPPPETLPSPDVSLKQLADEGNVTERELSEHERNFSPMARYADMRTVPDTPIAQKLAGIQYKSATSQDGRELAEKLSSDWFKATSNLPRLVEQADPSENLTLRALTAALTVFYLDNSMAFLPLTHSEGYWFPHVSACSSLDFVARWHTDSFDAAQWHLRELRALHGAHGRTFNEARIFDRQGELVLTSSQQAVMRASQAIQEEKLASKSRL</sequence>